<organism evidence="1 2">
    <name type="scientific">Siminovitchia fordii</name>
    <dbReference type="NCBI Taxonomy" id="254759"/>
    <lineage>
        <taxon>Bacteria</taxon>
        <taxon>Bacillati</taxon>
        <taxon>Bacillota</taxon>
        <taxon>Bacilli</taxon>
        <taxon>Bacillales</taxon>
        <taxon>Bacillaceae</taxon>
        <taxon>Siminovitchia</taxon>
    </lineage>
</organism>
<evidence type="ECO:0008006" key="3">
    <source>
        <dbReference type="Google" id="ProtNLM"/>
    </source>
</evidence>
<dbReference type="InterPro" id="IPR025177">
    <property type="entry name" value="MciZ"/>
</dbReference>
<dbReference type="RefSeq" id="WP_018708460.1">
    <property type="nucleotide sequence ID" value="NZ_BOQT01000003.1"/>
</dbReference>
<name>A0ABQ4K299_9BACI</name>
<protein>
    <recommendedName>
        <fullName evidence="3">Z-ring formation inhibitor MciZ</fullName>
    </recommendedName>
</protein>
<accession>A0ABQ4K299</accession>
<keyword evidence="2" id="KW-1185">Reference proteome</keyword>
<dbReference type="EMBL" id="BOQT01000003">
    <property type="protein sequence ID" value="GIN19899.1"/>
    <property type="molecule type" value="Genomic_DNA"/>
</dbReference>
<dbReference type="Pfam" id="PF13072">
    <property type="entry name" value="MciZ"/>
    <property type="match status" value="1"/>
</dbReference>
<dbReference type="Proteomes" id="UP000680279">
    <property type="component" value="Unassembled WGS sequence"/>
</dbReference>
<proteinExistence type="predicted"/>
<evidence type="ECO:0000313" key="1">
    <source>
        <dbReference type="EMBL" id="GIN19899.1"/>
    </source>
</evidence>
<reference evidence="1 2" key="1">
    <citation type="submission" date="2021-03" db="EMBL/GenBank/DDBJ databases">
        <title>Antimicrobial resistance genes in bacteria isolated from Japanese honey, and their potential for conferring macrolide and lincosamide resistance in the American foulbrood pathogen Paenibacillus larvae.</title>
        <authorList>
            <person name="Okamoto M."/>
            <person name="Kumagai M."/>
            <person name="Kanamori H."/>
            <person name="Takamatsu D."/>
        </authorList>
    </citation>
    <scope>NUCLEOTIDE SEQUENCE [LARGE SCALE GENOMIC DNA]</scope>
    <source>
        <strain evidence="1 2">J1TS3</strain>
    </source>
</reference>
<gene>
    <name evidence="1" type="ORF">J1TS3_10330</name>
</gene>
<sequence>MRVTISENRIILVGKAWEIQALLRKYSKQHRLLKNWLDSCTLIEY</sequence>
<evidence type="ECO:0000313" key="2">
    <source>
        <dbReference type="Proteomes" id="UP000680279"/>
    </source>
</evidence>
<comment type="caution">
    <text evidence="1">The sequence shown here is derived from an EMBL/GenBank/DDBJ whole genome shotgun (WGS) entry which is preliminary data.</text>
</comment>